<name>A0ABT0VY75_STRGI</name>
<evidence type="ECO:0000313" key="2">
    <source>
        <dbReference type="EMBL" id="MCM2516242.1"/>
    </source>
</evidence>
<comment type="caution">
    <text evidence="2">The sequence shown here is derived from an EMBL/GenBank/DDBJ whole genome shotgun (WGS) entry which is preliminary data.</text>
</comment>
<gene>
    <name evidence="2" type="ORF">NC658_23790</name>
</gene>
<dbReference type="EMBL" id="JAMQBH010000014">
    <property type="protein sequence ID" value="MCM2516242.1"/>
    <property type="molecule type" value="Genomic_DNA"/>
</dbReference>
<dbReference type="Gene3D" id="3.40.50.1010">
    <property type="entry name" value="5'-nuclease"/>
    <property type="match status" value="1"/>
</dbReference>
<dbReference type="Proteomes" id="UP001523263">
    <property type="component" value="Unassembled WGS sequence"/>
</dbReference>
<evidence type="ECO:0000313" key="3">
    <source>
        <dbReference type="Proteomes" id="UP001523263"/>
    </source>
</evidence>
<sequence length="108" mass="11314">MVVTPTVVREITQGVARNREAGRISDTEIANVDALLGSVRVVPDAPSARAAGLKVTKKVGAEDIQIFGTADRMGIPIMTSDAKFLRGASAQGVDFNAIVHPPMSWIGG</sequence>
<organism evidence="2 3">
    <name type="scientific">Streptomyces griseoincarnatus</name>
    <dbReference type="NCBI Taxonomy" id="29305"/>
    <lineage>
        <taxon>Bacteria</taxon>
        <taxon>Bacillati</taxon>
        <taxon>Actinomycetota</taxon>
        <taxon>Actinomycetes</taxon>
        <taxon>Kitasatosporales</taxon>
        <taxon>Streptomycetaceae</taxon>
        <taxon>Streptomyces</taxon>
        <taxon>Streptomyces griseoincarnatus group</taxon>
    </lineage>
</organism>
<evidence type="ECO:0000259" key="1">
    <source>
        <dbReference type="Pfam" id="PF07000"/>
    </source>
</evidence>
<reference evidence="2 3" key="1">
    <citation type="submission" date="2022-06" db="EMBL/GenBank/DDBJ databases">
        <title>Whole genome sequence of Streptomyces griseoincarnatus RB7AG.</title>
        <authorList>
            <person name="Ray L."/>
            <person name="Behera S."/>
            <person name="Panda A.N."/>
        </authorList>
    </citation>
    <scope>NUCLEOTIDE SEQUENCE [LARGE SCALE GENOMIC DNA]</scope>
    <source>
        <strain evidence="2 3">RB7AG</strain>
    </source>
</reference>
<feature type="domain" description="DUF1308" evidence="1">
    <location>
        <begin position="27"/>
        <end position="103"/>
    </location>
</feature>
<dbReference type="PANTHER" id="PTHR13379">
    <property type="entry name" value="UNCHARACTERIZED DUF1308"/>
    <property type="match status" value="1"/>
</dbReference>
<accession>A0ABT0VY75</accession>
<protein>
    <submittedName>
        <fullName evidence="2">DUF1308 domain-containing protein</fullName>
    </submittedName>
</protein>
<dbReference type="Pfam" id="PF07000">
    <property type="entry name" value="DUF1308"/>
    <property type="match status" value="1"/>
</dbReference>
<keyword evidence="3" id="KW-1185">Reference proteome</keyword>
<proteinExistence type="predicted"/>
<dbReference type="SUPFAM" id="SSF88723">
    <property type="entry name" value="PIN domain-like"/>
    <property type="match status" value="1"/>
</dbReference>
<dbReference type="InterPro" id="IPR029060">
    <property type="entry name" value="PIN-like_dom_sf"/>
</dbReference>
<dbReference type="PANTHER" id="PTHR13379:SF0">
    <property type="entry name" value="UPF0415 PROTEIN C7ORF25"/>
    <property type="match status" value="1"/>
</dbReference>
<dbReference type="InterPro" id="IPR010733">
    <property type="entry name" value="DUF1308"/>
</dbReference>